<evidence type="ECO:0000256" key="2">
    <source>
        <dbReference type="ARBA" id="ARBA00023125"/>
    </source>
</evidence>
<evidence type="ECO:0000256" key="4">
    <source>
        <dbReference type="SAM" id="Phobius"/>
    </source>
</evidence>
<dbReference type="PANTHER" id="PTHR36842:SF1">
    <property type="entry name" value="PROTEIN TOLB"/>
    <property type="match status" value="1"/>
</dbReference>
<organism evidence="6 7">
    <name type="scientific">Pseudoxanthomonas wuyuanensis</name>
    <dbReference type="NCBI Taxonomy" id="1073196"/>
    <lineage>
        <taxon>Bacteria</taxon>
        <taxon>Pseudomonadati</taxon>
        <taxon>Pseudomonadota</taxon>
        <taxon>Gammaproteobacteria</taxon>
        <taxon>Lysobacterales</taxon>
        <taxon>Lysobacteraceae</taxon>
        <taxon>Pseudoxanthomonas</taxon>
    </lineage>
</organism>
<evidence type="ECO:0000256" key="3">
    <source>
        <dbReference type="PROSITE-ProRule" id="PRU01091"/>
    </source>
</evidence>
<dbReference type="PROSITE" id="PS51755">
    <property type="entry name" value="OMPR_PHOB"/>
    <property type="match status" value="1"/>
</dbReference>
<dbReference type="Gene3D" id="1.10.10.10">
    <property type="entry name" value="Winged helix-like DNA-binding domain superfamily/Winged helix DNA-binding domain"/>
    <property type="match status" value="1"/>
</dbReference>
<dbReference type="GO" id="GO:0000160">
    <property type="term" value="P:phosphorelay signal transduction system"/>
    <property type="evidence" value="ECO:0007669"/>
    <property type="project" value="InterPro"/>
</dbReference>
<sequence>MGVLLALVEQAGRVVSRDALLAGVWPDTLPTNDVITQAITQLRKAFGEQRDNPRYIETIAKNGYRLLAEVEWLDGDAGVQPPVPPVQVAAAAPSPATVGTAPAIDLPPTAVAGKGNRMKGAALALAALTLMALAASALWLAQRTRPGAAAAQVPAAATTAPARAYQLITSSPGFEIFPALSPDASQVAYVVMPDGSTGGSRIVVQTTDQSQPRPLTDPPRGTWDSAPAWAPNGREIAFLRVVPGESCRVMIMSLSGGAERELTRCEPQSRPSFDWSPDSGSLVFSSLAAGSGPPGLRLLDLATGRWRHLAYGATRRDVDHLPRFSPDGKWIAFIRNAPLGDLWRIPAGGGKAEPLTRQRAEFRGWDWTPDSKAIVLGRRVDGHTRLYRLDIATGGLQDFGVEDAQTPSIAVKADALAFVQRKPRFGIYRLPLDPDDSGGGMAAERLFASSGRDVLPAVSPDGTQLLFASDRSGDFGLWWGDPDRPDSLRLIEGLHPESRHLPVWSRDSRRALVVGTDHQGHFGLFEVQPENGQIAALSLPVKSEELLTAAYLPDPRQLLVIAGSGNDGQRLLLLEKNGNRWRTLTALEDVSAVKVDWSQQRLLFTRLGEDGLWQADLALSPASVRIVDRQYPVSDRYHTWTVSGDGQIEYLEYLASCAASLRHIGGGRSHPRPRCLQPQQLATVSGFSANRRNRVVYLALAAEDGADIGFMPLPEAAKTKQRDWSKYLL</sequence>
<name>A0A286D6F7_9GAMM</name>
<dbReference type="GO" id="GO:0006355">
    <property type="term" value="P:regulation of DNA-templated transcription"/>
    <property type="evidence" value="ECO:0007669"/>
    <property type="project" value="InterPro"/>
</dbReference>
<proteinExistence type="inferred from homology"/>
<comment type="similarity">
    <text evidence="1">Belongs to the TolB family.</text>
</comment>
<dbReference type="InterPro" id="IPR036388">
    <property type="entry name" value="WH-like_DNA-bd_sf"/>
</dbReference>
<feature type="transmembrane region" description="Helical" evidence="4">
    <location>
        <begin position="121"/>
        <end position="141"/>
    </location>
</feature>
<feature type="domain" description="OmpR/PhoB-type" evidence="5">
    <location>
        <begin position="1"/>
        <end position="68"/>
    </location>
</feature>
<reference evidence="6 7" key="1">
    <citation type="submission" date="2017-09" db="EMBL/GenBank/DDBJ databases">
        <authorList>
            <person name="Ehlers B."/>
            <person name="Leendertz F.H."/>
        </authorList>
    </citation>
    <scope>NUCLEOTIDE SEQUENCE [LARGE SCALE GENOMIC DNA]</scope>
    <source>
        <strain evidence="6 7">CGMCC 1.10978</strain>
    </source>
</reference>
<feature type="DNA-binding region" description="OmpR/PhoB-type" evidence="3">
    <location>
        <begin position="1"/>
        <end position="68"/>
    </location>
</feature>
<dbReference type="EMBL" id="OCND01000003">
    <property type="protein sequence ID" value="SOD54235.1"/>
    <property type="molecule type" value="Genomic_DNA"/>
</dbReference>
<dbReference type="SUPFAM" id="SSF46894">
    <property type="entry name" value="C-terminal effector domain of the bipartite response regulators"/>
    <property type="match status" value="1"/>
</dbReference>
<dbReference type="InterPro" id="IPR011659">
    <property type="entry name" value="WD40"/>
</dbReference>
<dbReference type="InterPro" id="IPR001867">
    <property type="entry name" value="OmpR/PhoB-type_DNA-bd"/>
</dbReference>
<dbReference type="PANTHER" id="PTHR36842">
    <property type="entry name" value="PROTEIN TOLB HOMOLOG"/>
    <property type="match status" value="1"/>
</dbReference>
<keyword evidence="2 3" id="KW-0238">DNA-binding</keyword>
<keyword evidence="4" id="KW-1133">Transmembrane helix</keyword>
<protein>
    <submittedName>
        <fullName evidence="6">WD40-like Beta Propeller Repeat</fullName>
    </submittedName>
</protein>
<dbReference type="Pfam" id="PF07676">
    <property type="entry name" value="PD40"/>
    <property type="match status" value="4"/>
</dbReference>
<dbReference type="SMART" id="SM00862">
    <property type="entry name" value="Trans_reg_C"/>
    <property type="match status" value="1"/>
</dbReference>
<dbReference type="Pfam" id="PF00486">
    <property type="entry name" value="Trans_reg_C"/>
    <property type="match status" value="1"/>
</dbReference>
<keyword evidence="4" id="KW-0812">Transmembrane</keyword>
<keyword evidence="7" id="KW-1185">Reference proteome</keyword>
<dbReference type="SUPFAM" id="SSF69304">
    <property type="entry name" value="Tricorn protease N-terminal domain"/>
    <property type="match status" value="1"/>
</dbReference>
<dbReference type="Proteomes" id="UP000219374">
    <property type="component" value="Unassembled WGS sequence"/>
</dbReference>
<evidence type="ECO:0000256" key="1">
    <source>
        <dbReference type="ARBA" id="ARBA00009820"/>
    </source>
</evidence>
<dbReference type="CDD" id="cd00383">
    <property type="entry name" value="trans_reg_C"/>
    <property type="match status" value="1"/>
</dbReference>
<keyword evidence="4" id="KW-0472">Membrane</keyword>
<dbReference type="InterPro" id="IPR011042">
    <property type="entry name" value="6-blade_b-propeller_TolB-like"/>
</dbReference>
<dbReference type="InterPro" id="IPR016032">
    <property type="entry name" value="Sig_transdc_resp-reg_C-effctor"/>
</dbReference>
<evidence type="ECO:0000259" key="5">
    <source>
        <dbReference type="PROSITE" id="PS51755"/>
    </source>
</evidence>
<dbReference type="GO" id="GO:0003677">
    <property type="term" value="F:DNA binding"/>
    <property type="evidence" value="ECO:0007669"/>
    <property type="project" value="UniProtKB-UniRule"/>
</dbReference>
<dbReference type="AlphaFoldDB" id="A0A286D6F7"/>
<accession>A0A286D6F7</accession>
<gene>
    <name evidence="6" type="ORF">SAMN06296416_103158</name>
</gene>
<dbReference type="SUPFAM" id="SSF82171">
    <property type="entry name" value="DPP6 N-terminal domain-like"/>
    <property type="match status" value="1"/>
</dbReference>
<evidence type="ECO:0000313" key="7">
    <source>
        <dbReference type="Proteomes" id="UP000219374"/>
    </source>
</evidence>
<evidence type="ECO:0000313" key="6">
    <source>
        <dbReference type="EMBL" id="SOD54235.1"/>
    </source>
</evidence>
<dbReference type="Gene3D" id="2.120.10.60">
    <property type="entry name" value="Tricorn protease N-terminal domain"/>
    <property type="match status" value="1"/>
</dbReference>
<dbReference type="Gene3D" id="2.120.10.30">
    <property type="entry name" value="TolB, C-terminal domain"/>
    <property type="match status" value="1"/>
</dbReference>